<dbReference type="PANTHER" id="PTHR28026">
    <property type="entry name" value="DUF962 DOMAIN PROTEIN (AFU_ORTHOLOGUE AFUA_8G05310)"/>
    <property type="match status" value="1"/>
</dbReference>
<evidence type="ECO:0000313" key="3">
    <source>
        <dbReference type="Proteomes" id="UP000652761"/>
    </source>
</evidence>
<keyword evidence="1" id="KW-0812">Transmembrane</keyword>
<organism evidence="2 3">
    <name type="scientific">Colocasia esculenta</name>
    <name type="common">Wild taro</name>
    <name type="synonym">Arum esculentum</name>
    <dbReference type="NCBI Taxonomy" id="4460"/>
    <lineage>
        <taxon>Eukaryota</taxon>
        <taxon>Viridiplantae</taxon>
        <taxon>Streptophyta</taxon>
        <taxon>Embryophyta</taxon>
        <taxon>Tracheophyta</taxon>
        <taxon>Spermatophyta</taxon>
        <taxon>Magnoliopsida</taxon>
        <taxon>Liliopsida</taxon>
        <taxon>Araceae</taxon>
        <taxon>Aroideae</taxon>
        <taxon>Colocasieae</taxon>
        <taxon>Colocasia</taxon>
    </lineage>
</organism>
<feature type="transmembrane region" description="Helical" evidence="1">
    <location>
        <begin position="24"/>
        <end position="44"/>
    </location>
</feature>
<feature type="transmembrane region" description="Helical" evidence="1">
    <location>
        <begin position="113"/>
        <end position="132"/>
    </location>
</feature>
<dbReference type="GO" id="GO:0016020">
    <property type="term" value="C:membrane"/>
    <property type="evidence" value="ECO:0007669"/>
    <property type="project" value="GOC"/>
</dbReference>
<keyword evidence="1" id="KW-0472">Membrane</keyword>
<keyword evidence="3" id="KW-1185">Reference proteome</keyword>
<feature type="transmembrane region" description="Helical" evidence="1">
    <location>
        <begin position="56"/>
        <end position="79"/>
    </location>
</feature>
<evidence type="ECO:0000256" key="1">
    <source>
        <dbReference type="SAM" id="Phobius"/>
    </source>
</evidence>
<dbReference type="Proteomes" id="UP000652761">
    <property type="component" value="Unassembled WGS sequence"/>
</dbReference>
<gene>
    <name evidence="2" type="ORF">Taro_024137</name>
</gene>
<dbReference type="InterPro" id="IPR009305">
    <property type="entry name" value="Mpo1-like"/>
</dbReference>
<evidence type="ECO:0000313" key="2">
    <source>
        <dbReference type="EMBL" id="MQL91514.1"/>
    </source>
</evidence>
<comment type="caution">
    <text evidence="2">The sequence shown here is derived from an EMBL/GenBank/DDBJ whole genome shotgun (WGS) entry which is preliminary data.</text>
</comment>
<feature type="transmembrane region" description="Helical" evidence="1">
    <location>
        <begin position="86"/>
        <end position="107"/>
    </location>
</feature>
<proteinExistence type="predicted"/>
<keyword evidence="1" id="KW-1133">Transmembrane helix</keyword>
<sequence length="195" mass="21840">MGSLFDVATHFAFYGAYHSAPINVLIHIIFVWPIFYTALLLFYFTPPFFHVSLPLLGPPLVFNFGFAFAAVYALFYVALDRRAGSLAALLCALCWVVSCFHGSHLGVSLGWKVAVSVHVLCWIAQFIGHGVFEGRAPALLDNLVQALVMAPFFVLLEVLHKFFNYEPYPGFHESVEAKIHAEQKQWQASKQKKSS</sequence>
<accession>A0A843VDI9</accession>
<dbReference type="OrthoDB" id="2124888at2759"/>
<name>A0A843VDI9_COLES</name>
<dbReference type="GO" id="GO:0046521">
    <property type="term" value="P:sphingoid catabolic process"/>
    <property type="evidence" value="ECO:0007669"/>
    <property type="project" value="TreeGrafter"/>
</dbReference>
<protein>
    <recommendedName>
        <fullName evidence="4">YGL010w-like protein</fullName>
    </recommendedName>
</protein>
<dbReference type="PANTHER" id="PTHR28026:SF9">
    <property type="entry name" value="2-HYDROXY-PALMITIC ACID DIOXYGENASE MPO1"/>
    <property type="match status" value="1"/>
</dbReference>
<dbReference type="AlphaFoldDB" id="A0A843VDI9"/>
<dbReference type="EMBL" id="NMUH01001349">
    <property type="protein sequence ID" value="MQL91514.1"/>
    <property type="molecule type" value="Genomic_DNA"/>
</dbReference>
<dbReference type="GO" id="GO:0005783">
    <property type="term" value="C:endoplasmic reticulum"/>
    <property type="evidence" value="ECO:0007669"/>
    <property type="project" value="TreeGrafter"/>
</dbReference>
<reference evidence="2" key="1">
    <citation type="submission" date="2017-07" db="EMBL/GenBank/DDBJ databases">
        <title>Taro Niue Genome Assembly and Annotation.</title>
        <authorList>
            <person name="Atibalentja N."/>
            <person name="Keating K."/>
            <person name="Fields C.J."/>
        </authorList>
    </citation>
    <scope>NUCLEOTIDE SEQUENCE</scope>
    <source>
        <strain evidence="2">Niue_2</strain>
        <tissue evidence="2">Leaf</tissue>
    </source>
</reference>
<dbReference type="Pfam" id="PF06127">
    <property type="entry name" value="Mpo1-like"/>
    <property type="match status" value="1"/>
</dbReference>
<evidence type="ECO:0008006" key="4">
    <source>
        <dbReference type="Google" id="ProtNLM"/>
    </source>
</evidence>